<dbReference type="InterPro" id="IPR051682">
    <property type="entry name" value="Mito_Persulfide_Diox"/>
</dbReference>
<proteinExistence type="predicted"/>
<accession>A0A4T0B7K4</accession>
<name>A0A4T0B7K4_AURPU</name>
<dbReference type="SMART" id="SM00849">
    <property type="entry name" value="Lactamase_B"/>
    <property type="match status" value="1"/>
</dbReference>
<dbReference type="InterPro" id="IPR036866">
    <property type="entry name" value="RibonucZ/Hydroxyglut_hydro"/>
</dbReference>
<dbReference type="InterPro" id="IPR001279">
    <property type="entry name" value="Metallo-B-lactamas"/>
</dbReference>
<evidence type="ECO:0000313" key="3">
    <source>
        <dbReference type="Proteomes" id="UP000308724"/>
    </source>
</evidence>
<protein>
    <recommendedName>
        <fullName evidence="1">Metallo-beta-lactamase domain-containing protein</fullName>
    </recommendedName>
</protein>
<dbReference type="GO" id="GO:0006749">
    <property type="term" value="P:glutathione metabolic process"/>
    <property type="evidence" value="ECO:0007669"/>
    <property type="project" value="TreeGrafter"/>
</dbReference>
<dbReference type="AlphaFoldDB" id="A0A4T0B7K4"/>
<dbReference type="Pfam" id="PF00753">
    <property type="entry name" value="Lactamase_B"/>
    <property type="match status" value="1"/>
</dbReference>
<dbReference type="Proteomes" id="UP000308724">
    <property type="component" value="Unassembled WGS sequence"/>
</dbReference>
<dbReference type="Gene3D" id="3.60.15.10">
    <property type="entry name" value="Ribonuclease Z/Hydroxyacylglutathione hydrolase-like"/>
    <property type="match status" value="1"/>
</dbReference>
<dbReference type="GO" id="GO:0070813">
    <property type="term" value="P:hydrogen sulfide metabolic process"/>
    <property type="evidence" value="ECO:0007669"/>
    <property type="project" value="TreeGrafter"/>
</dbReference>
<dbReference type="EMBL" id="QZBZ01000482">
    <property type="protein sequence ID" value="TIA29128.1"/>
    <property type="molecule type" value="Genomic_DNA"/>
</dbReference>
<gene>
    <name evidence="2" type="ORF">D6C78_10391</name>
</gene>
<dbReference type="PANTHER" id="PTHR43084">
    <property type="entry name" value="PERSULFIDE DIOXYGENASE ETHE1"/>
    <property type="match status" value="1"/>
</dbReference>
<feature type="domain" description="Metallo-beta-lactamase" evidence="1">
    <location>
        <begin position="56"/>
        <end position="242"/>
    </location>
</feature>
<evidence type="ECO:0000313" key="2">
    <source>
        <dbReference type="EMBL" id="TIA29128.1"/>
    </source>
</evidence>
<evidence type="ECO:0000259" key="1">
    <source>
        <dbReference type="SMART" id="SM00849"/>
    </source>
</evidence>
<dbReference type="SUPFAM" id="SSF56281">
    <property type="entry name" value="Metallo-hydrolase/oxidoreductase"/>
    <property type="match status" value="1"/>
</dbReference>
<reference evidence="2 3" key="1">
    <citation type="submission" date="2018-10" db="EMBL/GenBank/DDBJ databases">
        <title>Fifty Aureobasidium pullulans genomes reveal a recombining polyextremotolerant generalist.</title>
        <authorList>
            <person name="Gostincar C."/>
            <person name="Turk M."/>
            <person name="Zajc J."/>
            <person name="Gunde-Cimerman N."/>
        </authorList>
    </citation>
    <scope>NUCLEOTIDE SEQUENCE [LARGE SCALE GENOMIC DNA]</scope>
    <source>
        <strain evidence="2 3">EXF-1645</strain>
    </source>
</reference>
<dbReference type="GO" id="GO:0050313">
    <property type="term" value="F:sulfur dioxygenase activity"/>
    <property type="evidence" value="ECO:0007669"/>
    <property type="project" value="TreeGrafter"/>
</dbReference>
<sequence length="245" mass="27504">MYHLICSARDHTFQPNPALSSERTSSITPCHIPVIVHTEIATPTVTIDSAHDANTGSWQYVVADPFSKIGVIIDPILDFDENMCTIGTDTADRLLSLVRTKGYRISRILETHTHTDHFSASSYIQTILERDHCYRPLTCIGKRARQVRQMISQGYGVPANMFECTFDELLDDDGSFTFGCLRADILHLPGHTSDHVGFVIEDNVFCGDVFGSGLAMPICDYPSGNAKELYYYTCRFLNLLSHYRL</sequence>
<organism evidence="2 3">
    <name type="scientific">Aureobasidium pullulans</name>
    <name type="common">Black yeast</name>
    <name type="synonym">Pullularia pullulans</name>
    <dbReference type="NCBI Taxonomy" id="5580"/>
    <lineage>
        <taxon>Eukaryota</taxon>
        <taxon>Fungi</taxon>
        <taxon>Dikarya</taxon>
        <taxon>Ascomycota</taxon>
        <taxon>Pezizomycotina</taxon>
        <taxon>Dothideomycetes</taxon>
        <taxon>Dothideomycetidae</taxon>
        <taxon>Dothideales</taxon>
        <taxon>Saccotheciaceae</taxon>
        <taxon>Aureobasidium</taxon>
    </lineage>
</organism>
<dbReference type="PANTHER" id="PTHR43084:SF1">
    <property type="entry name" value="PERSULFIDE DIOXYGENASE ETHE1, MITOCHONDRIAL"/>
    <property type="match status" value="1"/>
</dbReference>
<comment type="caution">
    <text evidence="2">The sequence shown here is derived from an EMBL/GenBank/DDBJ whole genome shotgun (WGS) entry which is preliminary data.</text>
</comment>